<dbReference type="InterPro" id="IPR050998">
    <property type="entry name" value="FOXP"/>
</dbReference>
<dbReference type="PANTHER" id="PTHR45796">
    <property type="entry name" value="FORKHEAD BOX P, ISOFORM C"/>
    <property type="match status" value="1"/>
</dbReference>
<feature type="non-terminal residue" evidence="2">
    <location>
        <position position="248"/>
    </location>
</feature>
<comment type="caution">
    <text evidence="2">The sequence shown here is derived from an EMBL/GenBank/DDBJ whole genome shotgun (WGS) entry which is preliminary data.</text>
</comment>
<dbReference type="AlphaFoldDB" id="A0A821L2A3"/>
<name>A0A821L2A3_9BILA</name>
<proteinExistence type="predicted"/>
<dbReference type="Gene3D" id="1.20.5.340">
    <property type="match status" value="1"/>
</dbReference>
<keyword evidence="3" id="KW-1185">Reference proteome</keyword>
<sequence length="248" mass="26415">HVVQQLESLLAREREILQAMMKHLHGGSITTNGATSSNSNAATAHIINQPATRALTTSTPYHHGLTANARTAQLASLSSPASSSSSINNTSSSAALHHLPMVKLENAFLTSTGAVTTTNSSDAYNRITPHDLSSASGATTSAILRASASSSPPPVHTVEEEVGDDTQDDDDDDDNMDDMNGDISVQTGPNGSILPIINMEKHRLSRKTKAMLALGGKKAGKGKELKNREYYMTHDVRPPFTYATLIRQ</sequence>
<protein>
    <submittedName>
        <fullName evidence="2">Uncharacterized protein</fullName>
    </submittedName>
</protein>
<feature type="region of interest" description="Disordered" evidence="1">
    <location>
        <begin position="145"/>
        <end position="193"/>
    </location>
</feature>
<evidence type="ECO:0000256" key="1">
    <source>
        <dbReference type="SAM" id="MobiDB-lite"/>
    </source>
</evidence>
<dbReference type="EMBL" id="CAJOBP010039669">
    <property type="protein sequence ID" value="CAF4744340.1"/>
    <property type="molecule type" value="Genomic_DNA"/>
</dbReference>
<dbReference type="Proteomes" id="UP000663873">
    <property type="component" value="Unassembled WGS sequence"/>
</dbReference>
<dbReference type="GO" id="GO:0005634">
    <property type="term" value="C:nucleus"/>
    <property type="evidence" value="ECO:0007669"/>
    <property type="project" value="TreeGrafter"/>
</dbReference>
<feature type="compositionally biased region" description="Acidic residues" evidence="1">
    <location>
        <begin position="160"/>
        <end position="180"/>
    </location>
</feature>
<feature type="non-terminal residue" evidence="2">
    <location>
        <position position="1"/>
    </location>
</feature>
<evidence type="ECO:0000313" key="3">
    <source>
        <dbReference type="Proteomes" id="UP000663873"/>
    </source>
</evidence>
<accession>A0A821L2A3</accession>
<dbReference type="GO" id="GO:0000978">
    <property type="term" value="F:RNA polymerase II cis-regulatory region sequence-specific DNA binding"/>
    <property type="evidence" value="ECO:0007669"/>
    <property type="project" value="TreeGrafter"/>
</dbReference>
<organism evidence="2 3">
    <name type="scientific">Rotaria socialis</name>
    <dbReference type="NCBI Taxonomy" id="392032"/>
    <lineage>
        <taxon>Eukaryota</taxon>
        <taxon>Metazoa</taxon>
        <taxon>Spiralia</taxon>
        <taxon>Gnathifera</taxon>
        <taxon>Rotifera</taxon>
        <taxon>Eurotatoria</taxon>
        <taxon>Bdelloidea</taxon>
        <taxon>Philodinida</taxon>
        <taxon>Philodinidae</taxon>
        <taxon>Rotaria</taxon>
    </lineage>
</organism>
<reference evidence="2" key="1">
    <citation type="submission" date="2021-02" db="EMBL/GenBank/DDBJ databases">
        <authorList>
            <person name="Nowell W R."/>
        </authorList>
    </citation>
    <scope>NUCLEOTIDE SEQUENCE</scope>
</reference>
<gene>
    <name evidence="2" type="ORF">UJA718_LOCUS38559</name>
</gene>
<dbReference type="PANTHER" id="PTHR45796:SF4">
    <property type="entry name" value="FORKHEAD BOX P, ISOFORM C"/>
    <property type="match status" value="1"/>
</dbReference>
<evidence type="ECO:0000313" key="2">
    <source>
        <dbReference type="EMBL" id="CAF4744340.1"/>
    </source>
</evidence>
<dbReference type="GO" id="GO:0000981">
    <property type="term" value="F:DNA-binding transcription factor activity, RNA polymerase II-specific"/>
    <property type="evidence" value="ECO:0007669"/>
    <property type="project" value="TreeGrafter"/>
</dbReference>